<dbReference type="RefSeq" id="WP_186935020.1">
    <property type="nucleotide sequence ID" value="NZ_JACOPS010000002.1"/>
</dbReference>
<feature type="domain" description="Core-binding (CB)" evidence="6">
    <location>
        <begin position="1"/>
        <end position="88"/>
    </location>
</feature>
<gene>
    <name evidence="7" type="ORF">H8R91_04265</name>
</gene>
<keyword evidence="3" id="KW-0233">DNA recombination</keyword>
<evidence type="ECO:0000256" key="2">
    <source>
        <dbReference type="ARBA" id="ARBA00023125"/>
    </source>
</evidence>
<dbReference type="PANTHER" id="PTHR30349:SF41">
    <property type="entry name" value="INTEGRASE_RECOMBINASE PROTEIN MJ0367-RELATED"/>
    <property type="match status" value="1"/>
</dbReference>
<evidence type="ECO:0000313" key="8">
    <source>
        <dbReference type="Proteomes" id="UP000636755"/>
    </source>
</evidence>
<dbReference type="InterPro" id="IPR044068">
    <property type="entry name" value="CB"/>
</dbReference>
<dbReference type="InterPro" id="IPR010998">
    <property type="entry name" value="Integrase_recombinase_N"/>
</dbReference>
<name>A0ABR7HJS1_9FIRM</name>
<reference evidence="7 8" key="1">
    <citation type="submission" date="2020-08" db="EMBL/GenBank/DDBJ databases">
        <title>Genome public.</title>
        <authorList>
            <person name="Liu C."/>
            <person name="Sun Q."/>
        </authorList>
    </citation>
    <scope>NUCLEOTIDE SEQUENCE [LARGE SCALE GENOMIC DNA]</scope>
    <source>
        <strain evidence="7 8">NSJ-71</strain>
    </source>
</reference>
<dbReference type="Pfam" id="PF00589">
    <property type="entry name" value="Phage_integrase"/>
    <property type="match status" value="1"/>
</dbReference>
<dbReference type="PROSITE" id="PS51900">
    <property type="entry name" value="CB"/>
    <property type="match status" value="1"/>
</dbReference>
<evidence type="ECO:0000259" key="5">
    <source>
        <dbReference type="PROSITE" id="PS51898"/>
    </source>
</evidence>
<keyword evidence="8" id="KW-1185">Reference proteome</keyword>
<evidence type="ECO:0000259" key="6">
    <source>
        <dbReference type="PROSITE" id="PS51900"/>
    </source>
</evidence>
<dbReference type="InterPro" id="IPR011010">
    <property type="entry name" value="DNA_brk_join_enz"/>
</dbReference>
<dbReference type="InterPro" id="IPR050090">
    <property type="entry name" value="Tyrosine_recombinase_XerCD"/>
</dbReference>
<comment type="caution">
    <text evidence="7">The sequence shown here is derived from an EMBL/GenBank/DDBJ whole genome shotgun (WGS) entry which is preliminary data.</text>
</comment>
<dbReference type="EMBL" id="JACOPS010000002">
    <property type="protein sequence ID" value="MBC5727749.1"/>
    <property type="molecule type" value="Genomic_DNA"/>
</dbReference>
<dbReference type="InterPro" id="IPR002104">
    <property type="entry name" value="Integrase_catalytic"/>
</dbReference>
<dbReference type="Proteomes" id="UP000636755">
    <property type="component" value="Unassembled WGS sequence"/>
</dbReference>
<keyword evidence="2 4" id="KW-0238">DNA-binding</keyword>
<proteinExistence type="inferred from homology"/>
<organism evidence="7 8">
    <name type="scientific">Ruminococcus intestinalis</name>
    <dbReference type="NCBI Taxonomy" id="2763066"/>
    <lineage>
        <taxon>Bacteria</taxon>
        <taxon>Bacillati</taxon>
        <taxon>Bacillota</taxon>
        <taxon>Clostridia</taxon>
        <taxon>Eubacteriales</taxon>
        <taxon>Oscillospiraceae</taxon>
        <taxon>Ruminococcus</taxon>
    </lineage>
</organism>
<sequence>MTLCAVYQQFLKEKISEGVTEHTLKYYKYNLPKFIEWCVDNKIENVEDVYTHLFEDYKLYLIENKNGTKKISLQTYTRAVKTFLLWLNENELLQNVGKLKLIKAEIANIVPLSDVEVKILLNNFDNSYFGIRNKLMVMFMLDSGLRRGEVVSLESKNIFMHNNTMLVNGKGEKQRLVPFGEETKRYINRYFNMRNEYEKRFFQKEDGTPITDNTIKMYFQDLKESTGIIRLHPHLLRHTFATNYILYGGDVEELRILLGHTSLQMTMKYVHLATQQRILNQRYHSHIDKLFCQYDNKLAQ</sequence>
<dbReference type="PROSITE" id="PS51898">
    <property type="entry name" value="TYR_RECOMBINASE"/>
    <property type="match status" value="1"/>
</dbReference>
<dbReference type="Gene3D" id="1.10.150.130">
    <property type="match status" value="1"/>
</dbReference>
<evidence type="ECO:0000256" key="1">
    <source>
        <dbReference type="ARBA" id="ARBA00008857"/>
    </source>
</evidence>
<dbReference type="PANTHER" id="PTHR30349">
    <property type="entry name" value="PHAGE INTEGRASE-RELATED"/>
    <property type="match status" value="1"/>
</dbReference>
<evidence type="ECO:0000256" key="4">
    <source>
        <dbReference type="PROSITE-ProRule" id="PRU01248"/>
    </source>
</evidence>
<accession>A0ABR7HJS1</accession>
<comment type="similarity">
    <text evidence="1">Belongs to the 'phage' integrase family.</text>
</comment>
<dbReference type="CDD" id="cd00397">
    <property type="entry name" value="DNA_BRE_C"/>
    <property type="match status" value="1"/>
</dbReference>
<dbReference type="SUPFAM" id="SSF56349">
    <property type="entry name" value="DNA breaking-rejoining enzymes"/>
    <property type="match status" value="1"/>
</dbReference>
<dbReference type="Gene3D" id="1.10.443.10">
    <property type="entry name" value="Intergrase catalytic core"/>
    <property type="match status" value="1"/>
</dbReference>
<evidence type="ECO:0000313" key="7">
    <source>
        <dbReference type="EMBL" id="MBC5727749.1"/>
    </source>
</evidence>
<dbReference type="InterPro" id="IPR013762">
    <property type="entry name" value="Integrase-like_cat_sf"/>
</dbReference>
<protein>
    <submittedName>
        <fullName evidence="7">Tyrosine-type recombinase/integrase</fullName>
    </submittedName>
</protein>
<evidence type="ECO:0000256" key="3">
    <source>
        <dbReference type="ARBA" id="ARBA00023172"/>
    </source>
</evidence>
<feature type="domain" description="Tyr recombinase" evidence="5">
    <location>
        <begin position="107"/>
        <end position="283"/>
    </location>
</feature>